<evidence type="ECO:0000256" key="1">
    <source>
        <dbReference type="SAM" id="MobiDB-lite"/>
    </source>
</evidence>
<sequence>MASVRYDPEDPPEQPPEGCTDPLLWRVAHALHLDHQPESDNRCTCGEIFPCPRAGLAARGLLTACVRRPTDPDLSDSAGPGRWSRRSI</sequence>
<keyword evidence="3" id="KW-1185">Reference proteome</keyword>
<name>A0A8J3QN68_9ACTN</name>
<dbReference type="AlphaFoldDB" id="A0A8J3QN68"/>
<accession>A0A8J3QN68</accession>
<protein>
    <submittedName>
        <fullName evidence="2">Uncharacterized protein</fullName>
    </submittedName>
</protein>
<proteinExistence type="predicted"/>
<comment type="caution">
    <text evidence="2">The sequence shown here is derived from an EMBL/GenBank/DDBJ whole genome shotgun (WGS) entry which is preliminary data.</text>
</comment>
<organism evidence="2 3">
    <name type="scientific">Rugosimonospora africana</name>
    <dbReference type="NCBI Taxonomy" id="556532"/>
    <lineage>
        <taxon>Bacteria</taxon>
        <taxon>Bacillati</taxon>
        <taxon>Actinomycetota</taxon>
        <taxon>Actinomycetes</taxon>
        <taxon>Micromonosporales</taxon>
        <taxon>Micromonosporaceae</taxon>
        <taxon>Rugosimonospora</taxon>
    </lineage>
</organism>
<gene>
    <name evidence="2" type="ORF">Raf01_07490</name>
</gene>
<dbReference type="Proteomes" id="UP000642748">
    <property type="component" value="Unassembled WGS sequence"/>
</dbReference>
<reference evidence="2" key="1">
    <citation type="submission" date="2021-01" db="EMBL/GenBank/DDBJ databases">
        <title>Whole genome shotgun sequence of Rugosimonospora africana NBRC 104875.</title>
        <authorList>
            <person name="Komaki H."/>
            <person name="Tamura T."/>
        </authorList>
    </citation>
    <scope>NUCLEOTIDE SEQUENCE</scope>
    <source>
        <strain evidence="2">NBRC 104875</strain>
    </source>
</reference>
<evidence type="ECO:0000313" key="3">
    <source>
        <dbReference type="Proteomes" id="UP000642748"/>
    </source>
</evidence>
<feature type="region of interest" description="Disordered" evidence="1">
    <location>
        <begin position="68"/>
        <end position="88"/>
    </location>
</feature>
<dbReference type="EMBL" id="BONZ01000008">
    <property type="protein sequence ID" value="GIH12577.1"/>
    <property type="molecule type" value="Genomic_DNA"/>
</dbReference>
<evidence type="ECO:0000313" key="2">
    <source>
        <dbReference type="EMBL" id="GIH12577.1"/>
    </source>
</evidence>
<feature type="region of interest" description="Disordered" evidence="1">
    <location>
        <begin position="1"/>
        <end position="21"/>
    </location>
</feature>